<gene>
    <name evidence="1" type="ORF">A2803_02715</name>
</gene>
<dbReference type="EMBL" id="MGGP01000019">
    <property type="protein sequence ID" value="OGM31977.1"/>
    <property type="molecule type" value="Genomic_DNA"/>
</dbReference>
<dbReference type="Proteomes" id="UP000178870">
    <property type="component" value="Unassembled WGS sequence"/>
</dbReference>
<protein>
    <submittedName>
        <fullName evidence="1">Uncharacterized protein</fullName>
    </submittedName>
</protein>
<evidence type="ECO:0000313" key="2">
    <source>
        <dbReference type="Proteomes" id="UP000178870"/>
    </source>
</evidence>
<reference evidence="1 2" key="1">
    <citation type="journal article" date="2016" name="Nat. Commun.">
        <title>Thousands of microbial genomes shed light on interconnected biogeochemical processes in an aquifer system.</title>
        <authorList>
            <person name="Anantharaman K."/>
            <person name="Brown C.T."/>
            <person name="Hug L.A."/>
            <person name="Sharon I."/>
            <person name="Castelle C.J."/>
            <person name="Probst A.J."/>
            <person name="Thomas B.C."/>
            <person name="Singh A."/>
            <person name="Wilkins M.J."/>
            <person name="Karaoz U."/>
            <person name="Brodie E.L."/>
            <person name="Williams K.H."/>
            <person name="Hubbard S.S."/>
            <person name="Banfield J.F."/>
        </authorList>
    </citation>
    <scope>NUCLEOTIDE SEQUENCE [LARGE SCALE GENOMIC DNA]</scope>
</reference>
<accession>A0A1F7YXH4</accession>
<organism evidence="1 2">
    <name type="scientific">Candidatus Woesebacteria bacterium RIFCSPHIGHO2_01_FULL_44_21</name>
    <dbReference type="NCBI Taxonomy" id="1802503"/>
    <lineage>
        <taxon>Bacteria</taxon>
        <taxon>Candidatus Woeseibacteriota</taxon>
    </lineage>
</organism>
<proteinExistence type="predicted"/>
<sequence length="280" mass="31932">MQKFSDAWFTELYLKYGSVEEAIRSYPDSLPISIANYHRLVKKYGLIKSAGRHVSLPETLHFFREKAFEPGTPLERIYAQMPPSFQTSLSTLHRIYQYMEKAVVRRHAAALIATAGNSGEVLVGREVFGNSRYGKKVGDISLPMSFAKKDESNFDSALRVLQQEVFAHLAASGELKRDSTLVKRILSKNIEPVFYFDIVDVRVQVYEIILPTQASEFSSFKLVEHKYENLHTLSVMPNLRTGIGEILKLYGDYLYKPLTLKVPTYHVSSINLALAWRESE</sequence>
<name>A0A1F7YXH4_9BACT</name>
<comment type="caution">
    <text evidence="1">The sequence shown here is derived from an EMBL/GenBank/DDBJ whole genome shotgun (WGS) entry which is preliminary data.</text>
</comment>
<dbReference type="AlphaFoldDB" id="A0A1F7YXH4"/>
<evidence type="ECO:0000313" key="1">
    <source>
        <dbReference type="EMBL" id="OGM31977.1"/>
    </source>
</evidence>